<dbReference type="InterPro" id="IPR036397">
    <property type="entry name" value="RNaseH_sf"/>
</dbReference>
<keyword evidence="2" id="KW-1185">Reference proteome</keyword>
<dbReference type="EMBL" id="QJKJ01013122">
    <property type="protein sequence ID" value="RDX67148.1"/>
    <property type="molecule type" value="Genomic_DNA"/>
</dbReference>
<evidence type="ECO:0000313" key="2">
    <source>
        <dbReference type="Proteomes" id="UP000257109"/>
    </source>
</evidence>
<comment type="caution">
    <text evidence="1">The sequence shown here is derived from an EMBL/GenBank/DDBJ whole genome shotgun (WGS) entry which is preliminary data.</text>
</comment>
<dbReference type="PANTHER" id="PTHR48475">
    <property type="entry name" value="RIBONUCLEASE H"/>
    <property type="match status" value="1"/>
</dbReference>
<proteinExistence type="predicted"/>
<name>A0A371EM73_MUCPR</name>
<gene>
    <name evidence="1" type="ORF">CR513_54012</name>
</gene>
<protein>
    <recommendedName>
        <fullName evidence="3">Integrase catalytic domain-containing protein</fullName>
    </recommendedName>
</protein>
<dbReference type="Gene3D" id="3.30.420.10">
    <property type="entry name" value="Ribonuclease H-like superfamily/Ribonuclease H"/>
    <property type="match status" value="1"/>
</dbReference>
<dbReference type="PANTHER" id="PTHR48475:SF2">
    <property type="entry name" value="RIBONUCLEASE H"/>
    <property type="match status" value="1"/>
</dbReference>
<reference evidence="1" key="1">
    <citation type="submission" date="2018-05" db="EMBL/GenBank/DDBJ databases">
        <title>Draft genome of Mucuna pruriens seed.</title>
        <authorList>
            <person name="Nnadi N.E."/>
            <person name="Vos R."/>
            <person name="Hasami M.H."/>
            <person name="Devisetty U.K."/>
            <person name="Aguiy J.C."/>
        </authorList>
    </citation>
    <scope>NUCLEOTIDE SEQUENCE [LARGE SCALE GENOMIC DNA]</scope>
    <source>
        <strain evidence="1">JCA_2017</strain>
    </source>
</reference>
<organism evidence="1 2">
    <name type="scientific">Mucuna pruriens</name>
    <name type="common">Velvet bean</name>
    <name type="synonym">Dolichos pruriens</name>
    <dbReference type="NCBI Taxonomy" id="157652"/>
    <lineage>
        <taxon>Eukaryota</taxon>
        <taxon>Viridiplantae</taxon>
        <taxon>Streptophyta</taxon>
        <taxon>Embryophyta</taxon>
        <taxon>Tracheophyta</taxon>
        <taxon>Spermatophyta</taxon>
        <taxon>Magnoliopsida</taxon>
        <taxon>eudicotyledons</taxon>
        <taxon>Gunneridae</taxon>
        <taxon>Pentapetalae</taxon>
        <taxon>rosids</taxon>
        <taxon>fabids</taxon>
        <taxon>Fabales</taxon>
        <taxon>Fabaceae</taxon>
        <taxon>Papilionoideae</taxon>
        <taxon>50 kb inversion clade</taxon>
        <taxon>NPAAA clade</taxon>
        <taxon>indigoferoid/millettioid clade</taxon>
        <taxon>Phaseoleae</taxon>
        <taxon>Mucuna</taxon>
    </lineage>
</organism>
<dbReference type="SUPFAM" id="SSF53098">
    <property type="entry name" value="Ribonuclease H-like"/>
    <property type="match status" value="1"/>
</dbReference>
<sequence length="239" mass="27701">MLAKQLEGHELYLYLAVFEYAINVVVVQEQGKKQTPVYCINKVLQEAETRENDYMVDRAIRFELRGAIKSQALANFVVMDNTYLEILKKWNSKGKKERASRYLIEAEALYKWGFSMPLLKCLTKSENLVYRYGLPYSMVTNNGRQFISNYLLEFYEGLGSIHRVTSVEHPQTKEQVEVANKVEQKDYRSNNYQASFKHIIVLRKPLLAKLLFDAMIPVEVGEPLIRQGNFNTKDNEGAI</sequence>
<evidence type="ECO:0000313" key="1">
    <source>
        <dbReference type="EMBL" id="RDX67148.1"/>
    </source>
</evidence>
<accession>A0A371EM73</accession>
<feature type="non-terminal residue" evidence="1">
    <location>
        <position position="1"/>
    </location>
</feature>
<dbReference type="GO" id="GO:0003676">
    <property type="term" value="F:nucleic acid binding"/>
    <property type="evidence" value="ECO:0007669"/>
    <property type="project" value="InterPro"/>
</dbReference>
<dbReference type="AlphaFoldDB" id="A0A371EM73"/>
<dbReference type="InterPro" id="IPR012337">
    <property type="entry name" value="RNaseH-like_sf"/>
</dbReference>
<evidence type="ECO:0008006" key="3">
    <source>
        <dbReference type="Google" id="ProtNLM"/>
    </source>
</evidence>
<dbReference type="Proteomes" id="UP000257109">
    <property type="component" value="Unassembled WGS sequence"/>
</dbReference>